<proteinExistence type="predicted"/>
<reference evidence="2 3" key="1">
    <citation type="journal article" date="2016" name="Nat. Commun.">
        <title>Local admixture of amplified and diversified secreted pathogenesis determinants shapes mosaic Toxoplasma gondii genomes.</title>
        <authorList>
            <person name="Lorenzi H."/>
            <person name="Khan A."/>
            <person name="Behnke M.S."/>
            <person name="Namasivayam S."/>
            <person name="Swapna L.S."/>
            <person name="Hadjithomas M."/>
            <person name="Karamycheva S."/>
            <person name="Pinney D."/>
            <person name="Brunk B.P."/>
            <person name="Ajioka J.W."/>
            <person name="Ajzenberg D."/>
            <person name="Boothroyd J.C."/>
            <person name="Boyle J.P."/>
            <person name="Darde M.L."/>
            <person name="Diaz-Miranda M.A."/>
            <person name="Dubey J.P."/>
            <person name="Fritz H.M."/>
            <person name="Gennari S.M."/>
            <person name="Gregory B.D."/>
            <person name="Kim K."/>
            <person name="Saeij J.P."/>
            <person name="Su C."/>
            <person name="White M.W."/>
            <person name="Zhu X.Q."/>
            <person name="Howe D.K."/>
            <person name="Rosenthal B.M."/>
            <person name="Grigg M.E."/>
            <person name="Parkinson J."/>
            <person name="Liu L."/>
            <person name="Kissinger J.C."/>
            <person name="Roos D.S."/>
            <person name="Sibley L.D."/>
        </authorList>
    </citation>
    <scope>NUCLEOTIDE SEQUENCE [LARGE SCALE GENOMIC DNA]</scope>
    <source>
        <strain evidence="2 3">TgCATBr9</strain>
    </source>
</reference>
<gene>
    <name evidence="2" type="ORF">TGBR9_214610B</name>
</gene>
<evidence type="ECO:0000256" key="1">
    <source>
        <dbReference type="SAM" id="MobiDB-lite"/>
    </source>
</evidence>
<dbReference type="AlphaFoldDB" id="A0A2T6IM84"/>
<dbReference type="PANTHER" id="PTHR12975">
    <property type="entry name" value="TRANSPORT PROTEIN TRAPP"/>
    <property type="match status" value="1"/>
</dbReference>
<evidence type="ECO:0000313" key="3">
    <source>
        <dbReference type="Proteomes" id="UP000244488"/>
    </source>
</evidence>
<dbReference type="Pfam" id="PF12739">
    <property type="entry name" value="TRAPPC-Trs85"/>
    <property type="match status" value="2"/>
</dbReference>
<dbReference type="GO" id="GO:1990072">
    <property type="term" value="C:TRAPPIII protein complex"/>
    <property type="evidence" value="ECO:0007669"/>
    <property type="project" value="TreeGrafter"/>
</dbReference>
<sequence length="243" mass="25639">MPTPAAQAAAYVRCSTLCCLDTSFCVGLSWSDLHSLSAFIQHLVNTGILPWMERKARQLDGSIATNRKGFRNQLRYLWRKPRGMTAASQNSVLSSGGAGAGGAPSEGSASSSFSPFASAFPSSATSVVANVAEQAGGAAEALLSAVGGAFLGETASSFSQSGSSSKAAPSRSEAPGSPRRNGLSTQAFVQSAYQLHAIEWQYRLLGDLQLFFGLHEAALQSFRSCAADFKQDKRWKQLGEDET</sequence>
<comment type="caution">
    <text evidence="2">The sequence shown here is derived from an EMBL/GenBank/DDBJ whole genome shotgun (WGS) entry which is preliminary data.</text>
</comment>
<dbReference type="InterPro" id="IPR024420">
    <property type="entry name" value="TRAPP_III_complex_Trs85"/>
</dbReference>
<dbReference type="PANTHER" id="PTHR12975:SF6">
    <property type="entry name" value="TRAFFICKING PROTEIN PARTICLE COMPLEX SUBUNIT 8"/>
    <property type="match status" value="1"/>
</dbReference>
<evidence type="ECO:0000313" key="2">
    <source>
        <dbReference type="EMBL" id="PUA86431.1"/>
    </source>
</evidence>
<dbReference type="EMBL" id="AFHV02002420">
    <property type="protein sequence ID" value="PUA86431.1"/>
    <property type="molecule type" value="Genomic_DNA"/>
</dbReference>
<organism evidence="2 3">
    <name type="scientific">Toxoplasma gondii TgCATBr9</name>
    <dbReference type="NCBI Taxonomy" id="943120"/>
    <lineage>
        <taxon>Eukaryota</taxon>
        <taxon>Sar</taxon>
        <taxon>Alveolata</taxon>
        <taxon>Apicomplexa</taxon>
        <taxon>Conoidasida</taxon>
        <taxon>Coccidia</taxon>
        <taxon>Eucoccidiorida</taxon>
        <taxon>Eimeriorina</taxon>
        <taxon>Sarcocystidae</taxon>
        <taxon>Toxoplasma</taxon>
    </lineage>
</organism>
<name>A0A2T6IM84_TOXGO</name>
<feature type="region of interest" description="Disordered" evidence="1">
    <location>
        <begin position="158"/>
        <end position="182"/>
    </location>
</feature>
<feature type="compositionally biased region" description="Low complexity" evidence="1">
    <location>
        <begin position="158"/>
        <end position="174"/>
    </location>
</feature>
<accession>A0A2T6IM84</accession>
<dbReference type="VEuPathDB" id="ToxoDB:TGBR9_214610B"/>
<protein>
    <submittedName>
        <fullName evidence="2">ER-trafficking TRAPP I complex 85 kDa subunit</fullName>
    </submittedName>
</protein>
<dbReference type="Proteomes" id="UP000244488">
    <property type="component" value="Unassembled WGS sequence"/>
</dbReference>